<dbReference type="AlphaFoldDB" id="C6HU95"/>
<proteinExistence type="predicted"/>
<name>C6HU95_9BACT</name>
<sequence>MNDSIIERNALILPFISALAGDPIVWGNNACREGRLRKYLFYEMIVTPSLVRLVREDLEFRSDLETATLWYGNYRSMFLLEGKTNEELEDLYEERGRPLLGWAEWFSRRNLFLKGLSWQKII</sequence>
<keyword evidence="2" id="KW-1185">Reference proteome</keyword>
<dbReference type="Proteomes" id="UP000009374">
    <property type="component" value="Unassembled WGS sequence"/>
</dbReference>
<gene>
    <name evidence="1" type="ORF">UBAL3_48660043</name>
</gene>
<evidence type="ECO:0000313" key="2">
    <source>
        <dbReference type="Proteomes" id="UP000009374"/>
    </source>
</evidence>
<dbReference type="EMBL" id="GG693853">
    <property type="protein sequence ID" value="EES53828.1"/>
    <property type="molecule type" value="Genomic_DNA"/>
</dbReference>
<accession>C6HU95</accession>
<reference evidence="1 2" key="1">
    <citation type="journal article" date="2009" name="Appl. Environ. Microbiol.">
        <title>Community genomic and proteomic analyses of chemoautotrophic iron-oxidizing "Leptospirillum rubarum" (Group II) and "Leptospirillum ferrodiazotrophum" (Group III) bacteria in acid mine drainage biofilms.</title>
        <authorList>
            <person name="Goltsman D.S."/>
            <person name="Denef V.J."/>
            <person name="Singer S.W."/>
            <person name="VerBerkmoes N.C."/>
            <person name="Lefsrud M."/>
            <person name="Mueller R.S."/>
            <person name="Dick G.J."/>
            <person name="Sun C.L."/>
            <person name="Wheeler K.E."/>
            <person name="Zemla A."/>
            <person name="Baker B.J."/>
            <person name="Hauser L."/>
            <person name="Land M."/>
            <person name="Shah M.B."/>
            <person name="Thelen M.P."/>
            <person name="Hettich R.L."/>
            <person name="Banfield J.F."/>
        </authorList>
    </citation>
    <scope>NUCLEOTIDE SEQUENCE [LARGE SCALE GENOMIC DNA]</scope>
</reference>
<organism evidence="1 2">
    <name type="scientific">Leptospirillum ferrodiazotrophum</name>
    <dbReference type="NCBI Taxonomy" id="412449"/>
    <lineage>
        <taxon>Bacteria</taxon>
        <taxon>Pseudomonadati</taxon>
        <taxon>Nitrospirota</taxon>
        <taxon>Nitrospiria</taxon>
        <taxon>Nitrospirales</taxon>
        <taxon>Nitrospiraceae</taxon>
        <taxon>Leptospirillum</taxon>
    </lineage>
</organism>
<protein>
    <submittedName>
        <fullName evidence="1">Uncharacterized protein</fullName>
    </submittedName>
</protein>
<evidence type="ECO:0000313" key="1">
    <source>
        <dbReference type="EMBL" id="EES53828.1"/>
    </source>
</evidence>